<accession>A0ABR1GGK0</accession>
<reference evidence="2 3" key="1">
    <citation type="journal article" date="2025" name="Microbiol. Resour. Announc.">
        <title>Draft genome sequences for Neonectria magnoliae and Neonectria punicea, canker pathogens of Liriodendron tulipifera and Acer saccharum in West Virginia.</title>
        <authorList>
            <person name="Petronek H.M."/>
            <person name="Kasson M.T."/>
            <person name="Metheny A.M."/>
            <person name="Stauder C.M."/>
            <person name="Lovett B."/>
            <person name="Lynch S.C."/>
            <person name="Garnas J.R."/>
            <person name="Kasson L.R."/>
            <person name="Stajich J.E."/>
        </authorList>
    </citation>
    <scope>NUCLEOTIDE SEQUENCE [LARGE SCALE GENOMIC DNA]</scope>
    <source>
        <strain evidence="2 3">NRRL 64653</strain>
    </source>
</reference>
<sequence length="91" mass="9365">MTPVRHEPPTLLTNRAFAPGLAVACVSNRGGEVARIDLVSGAYILIASRIATAIAIFGRIVANLVVIGITVSGFAAVGMALTGLVFGLKKF</sequence>
<feature type="transmembrane region" description="Helical" evidence="1">
    <location>
        <begin position="38"/>
        <end position="58"/>
    </location>
</feature>
<organism evidence="2 3">
    <name type="scientific">Neonectria punicea</name>
    <dbReference type="NCBI Taxonomy" id="979145"/>
    <lineage>
        <taxon>Eukaryota</taxon>
        <taxon>Fungi</taxon>
        <taxon>Dikarya</taxon>
        <taxon>Ascomycota</taxon>
        <taxon>Pezizomycotina</taxon>
        <taxon>Sordariomycetes</taxon>
        <taxon>Hypocreomycetidae</taxon>
        <taxon>Hypocreales</taxon>
        <taxon>Nectriaceae</taxon>
        <taxon>Neonectria</taxon>
    </lineage>
</organism>
<proteinExistence type="predicted"/>
<comment type="caution">
    <text evidence="2">The sequence shown here is derived from an EMBL/GenBank/DDBJ whole genome shotgun (WGS) entry which is preliminary data.</text>
</comment>
<evidence type="ECO:0000313" key="3">
    <source>
        <dbReference type="Proteomes" id="UP001498476"/>
    </source>
</evidence>
<protein>
    <submittedName>
        <fullName evidence="2">Uncharacterized protein</fullName>
    </submittedName>
</protein>
<dbReference type="Proteomes" id="UP001498476">
    <property type="component" value="Unassembled WGS sequence"/>
</dbReference>
<gene>
    <name evidence="2" type="ORF">QQX98_013277</name>
</gene>
<evidence type="ECO:0000313" key="2">
    <source>
        <dbReference type="EMBL" id="KAK7393938.1"/>
    </source>
</evidence>
<feature type="transmembrane region" description="Helical" evidence="1">
    <location>
        <begin position="64"/>
        <end position="88"/>
    </location>
</feature>
<keyword evidence="1" id="KW-0812">Transmembrane</keyword>
<keyword evidence="1" id="KW-1133">Transmembrane helix</keyword>
<name>A0ABR1GGK0_9HYPO</name>
<evidence type="ECO:0000256" key="1">
    <source>
        <dbReference type="SAM" id="Phobius"/>
    </source>
</evidence>
<keyword evidence="3" id="KW-1185">Reference proteome</keyword>
<keyword evidence="1" id="KW-0472">Membrane</keyword>
<dbReference type="EMBL" id="JAZAVJ010000587">
    <property type="protein sequence ID" value="KAK7393938.1"/>
    <property type="molecule type" value="Genomic_DNA"/>
</dbReference>